<gene>
    <name evidence="1" type="ORF">SAMN05421736_103144</name>
</gene>
<dbReference type="AlphaFoldDB" id="A0A1H3M940"/>
<organism evidence="1 2">
    <name type="scientific">Evansella caseinilytica</name>
    <dbReference type="NCBI Taxonomy" id="1503961"/>
    <lineage>
        <taxon>Bacteria</taxon>
        <taxon>Bacillati</taxon>
        <taxon>Bacillota</taxon>
        <taxon>Bacilli</taxon>
        <taxon>Bacillales</taxon>
        <taxon>Bacillaceae</taxon>
        <taxon>Evansella</taxon>
    </lineage>
</organism>
<dbReference type="Proteomes" id="UP000198935">
    <property type="component" value="Unassembled WGS sequence"/>
</dbReference>
<reference evidence="2" key="1">
    <citation type="submission" date="2016-10" db="EMBL/GenBank/DDBJ databases">
        <authorList>
            <person name="Varghese N."/>
            <person name="Submissions S."/>
        </authorList>
    </citation>
    <scope>NUCLEOTIDE SEQUENCE [LARGE SCALE GENOMIC DNA]</scope>
    <source>
        <strain evidence="2">SP</strain>
    </source>
</reference>
<keyword evidence="2" id="KW-1185">Reference proteome</keyword>
<proteinExistence type="predicted"/>
<name>A0A1H3M940_9BACI</name>
<sequence length="51" mass="6209">MHSFQADCEWFSRSWRLVRNHCLFEHALLISNVMTKLYEECLDMVIYTNIN</sequence>
<evidence type="ECO:0000313" key="2">
    <source>
        <dbReference type="Proteomes" id="UP000198935"/>
    </source>
</evidence>
<dbReference type="EMBL" id="FNPI01000003">
    <property type="protein sequence ID" value="SDY72739.1"/>
    <property type="molecule type" value="Genomic_DNA"/>
</dbReference>
<evidence type="ECO:0000313" key="1">
    <source>
        <dbReference type="EMBL" id="SDY72739.1"/>
    </source>
</evidence>
<protein>
    <submittedName>
        <fullName evidence="1">Uncharacterized protein</fullName>
    </submittedName>
</protein>
<accession>A0A1H3M940</accession>